<name>A0A7J6HQ40_CANSA</name>
<keyword evidence="1" id="KW-1133">Transmembrane helix</keyword>
<accession>A0A7J6HQ40</accession>
<gene>
    <name evidence="2" type="ORF">G4B88_008961</name>
</gene>
<reference evidence="2 3" key="1">
    <citation type="journal article" date="2020" name="bioRxiv">
        <title>Sequence and annotation of 42 cannabis genomes reveals extensive copy number variation in cannabinoid synthesis and pathogen resistance genes.</title>
        <authorList>
            <person name="Mckernan K.J."/>
            <person name="Helbert Y."/>
            <person name="Kane L.T."/>
            <person name="Ebling H."/>
            <person name="Zhang L."/>
            <person name="Liu B."/>
            <person name="Eaton Z."/>
            <person name="Mclaughlin S."/>
            <person name="Kingan S."/>
            <person name="Baybayan P."/>
            <person name="Concepcion G."/>
            <person name="Jordan M."/>
            <person name="Riva A."/>
            <person name="Barbazuk W."/>
            <person name="Harkins T."/>
        </authorList>
    </citation>
    <scope>NUCLEOTIDE SEQUENCE [LARGE SCALE GENOMIC DNA]</scope>
    <source>
        <strain evidence="3">cv. Jamaican Lion 4</strain>
        <tissue evidence="2">Leaf</tissue>
    </source>
</reference>
<evidence type="ECO:0000256" key="1">
    <source>
        <dbReference type="SAM" id="Phobius"/>
    </source>
</evidence>
<dbReference type="InterPro" id="IPR006927">
    <property type="entry name" value="DUF639"/>
</dbReference>
<dbReference type="EMBL" id="JAATIQ010000034">
    <property type="protein sequence ID" value="KAF4397115.1"/>
    <property type="molecule type" value="Genomic_DNA"/>
</dbReference>
<dbReference type="PANTHER" id="PTHR31860:SF5">
    <property type="entry name" value="ARGH (DUF639)"/>
    <property type="match status" value="1"/>
</dbReference>
<organism evidence="2 3">
    <name type="scientific">Cannabis sativa</name>
    <name type="common">Hemp</name>
    <name type="synonym">Marijuana</name>
    <dbReference type="NCBI Taxonomy" id="3483"/>
    <lineage>
        <taxon>Eukaryota</taxon>
        <taxon>Viridiplantae</taxon>
        <taxon>Streptophyta</taxon>
        <taxon>Embryophyta</taxon>
        <taxon>Tracheophyta</taxon>
        <taxon>Spermatophyta</taxon>
        <taxon>Magnoliopsida</taxon>
        <taxon>eudicotyledons</taxon>
        <taxon>Gunneridae</taxon>
        <taxon>Pentapetalae</taxon>
        <taxon>rosids</taxon>
        <taxon>fabids</taxon>
        <taxon>Rosales</taxon>
        <taxon>Cannabaceae</taxon>
        <taxon>Cannabis</taxon>
    </lineage>
</organism>
<proteinExistence type="predicted"/>
<evidence type="ECO:0000313" key="3">
    <source>
        <dbReference type="Proteomes" id="UP000583929"/>
    </source>
</evidence>
<feature type="transmembrane region" description="Helical" evidence="1">
    <location>
        <begin position="541"/>
        <end position="558"/>
    </location>
</feature>
<feature type="transmembrane region" description="Helical" evidence="1">
    <location>
        <begin position="627"/>
        <end position="653"/>
    </location>
</feature>
<dbReference type="PANTHER" id="PTHR31860">
    <property type="entry name" value="HEAT-INDUCIBLE TRANSCRIPTION REPRESSOR (DUF639)-RELATED"/>
    <property type="match status" value="1"/>
</dbReference>
<evidence type="ECO:0000313" key="2">
    <source>
        <dbReference type="EMBL" id="KAF4397115.1"/>
    </source>
</evidence>
<keyword evidence="1" id="KW-0472">Membrane</keyword>
<feature type="non-terminal residue" evidence="2">
    <location>
        <position position="1"/>
    </location>
</feature>
<comment type="caution">
    <text evidence="2">The sequence shown here is derived from an EMBL/GenBank/DDBJ whole genome shotgun (WGS) entry which is preliminary data.</text>
</comment>
<protein>
    <submittedName>
        <fullName evidence="2">Uncharacterized protein</fullName>
    </submittedName>
</protein>
<sequence length="700" mass="78753">KRENRYIEQNTMTTGNEILKHLSSIANDVVQRCALTVGISVEELVEEFESSFFDNNNNNEEEEHGSYGEGHSRGLVEYCGGKAVKEFCQKIDQTIGDGSFARFTFDLMLAWEIPSQAHQQARTENIGKEREDKYMPPKATMEQDDISLFYSDIMPLLVDNEPSVGEEAFVWFGSLVVLVTDVVNGGFTFESLTASTRNRLHFPAYDKFLKEIDKSMKHLQKQEIPSGVELGDDEFILHVEGTASSSRVVRHIGGTSWPGRLTLTNYALYFEASRVISYEDALKIDFSKNIEQSVKPIATGPWGAPLFNKAIIYESSELTDGIVIEFPELTSSTRRDHWLALTREILLLHQFLSTFDVKCPIQAWEMHARTILSIIRLHAAREMLKLSPPDPTKFLIFALFDKIPKGDYVLEKIAESLKTASPGHSCSASSLLRRMNVREAMISSLEDEVTKESLRGPLDNITSLESAINKAREEEKESAVAKATTTHLKEEGITESTMVLMELLKPVKTVLPRFQEILMWEKPVTTLNVMASALMITYKEWVGKGIAVFLFWVVAYMIKARRNRLGERCNEIVVSKSSDKSTSTRESVVTAQHKLVSIFDLVQEANIALLKIQSIFLSKAPKHADMVMVALIGLGVIVAVIPTKYIIMGLILYCFIMTSKLTQKFGNNQGGNRRLKEWWDSIPVIPVRVVDKVPESSSST</sequence>
<keyword evidence="1" id="KW-0812">Transmembrane</keyword>
<dbReference type="Proteomes" id="UP000583929">
    <property type="component" value="Unassembled WGS sequence"/>
</dbReference>
<keyword evidence="3" id="KW-1185">Reference proteome</keyword>
<dbReference type="AlphaFoldDB" id="A0A7J6HQ40"/>
<dbReference type="Pfam" id="PF04842">
    <property type="entry name" value="DUF639"/>
    <property type="match status" value="1"/>
</dbReference>